<dbReference type="PROSITE" id="PS51257">
    <property type="entry name" value="PROKAR_LIPOPROTEIN"/>
    <property type="match status" value="1"/>
</dbReference>
<evidence type="ECO:0000259" key="6">
    <source>
        <dbReference type="Pfam" id="PF16889"/>
    </source>
</evidence>
<keyword evidence="4" id="KW-0456">Lyase</keyword>
<dbReference type="PANTHER" id="PTHR39210">
    <property type="entry name" value="HEPARIN-SULFATE LYASE"/>
    <property type="match status" value="1"/>
</dbReference>
<dbReference type="InterPro" id="IPR008929">
    <property type="entry name" value="Chondroitin_lyas"/>
</dbReference>
<evidence type="ECO:0000313" key="8">
    <source>
        <dbReference type="Proteomes" id="UP001185012"/>
    </source>
</evidence>
<organism evidence="7 8">
    <name type="scientific">Desmospora profundinema</name>
    <dbReference type="NCBI Taxonomy" id="1571184"/>
    <lineage>
        <taxon>Bacteria</taxon>
        <taxon>Bacillati</taxon>
        <taxon>Bacillota</taxon>
        <taxon>Bacilli</taxon>
        <taxon>Bacillales</taxon>
        <taxon>Thermoactinomycetaceae</taxon>
        <taxon>Desmospora</taxon>
    </lineage>
</organism>
<dbReference type="Proteomes" id="UP001185012">
    <property type="component" value="Unassembled WGS sequence"/>
</dbReference>
<dbReference type="SUPFAM" id="SSF48230">
    <property type="entry name" value="Chondroitin AC/alginate lyase"/>
    <property type="match status" value="1"/>
</dbReference>
<dbReference type="PANTHER" id="PTHR39210:SF1">
    <property type="entry name" value="HEPARIN-SULFATE LYASE"/>
    <property type="match status" value="1"/>
</dbReference>
<protein>
    <recommendedName>
        <fullName evidence="9">Heparin-sulfate lyase N-terminal domain-containing protein</fullName>
    </recommendedName>
</protein>
<dbReference type="EMBL" id="JAVDQG010000007">
    <property type="protein sequence ID" value="MDR6227025.1"/>
    <property type="molecule type" value="Genomic_DNA"/>
</dbReference>
<evidence type="ECO:0000256" key="4">
    <source>
        <dbReference type="ARBA" id="ARBA00023239"/>
    </source>
</evidence>
<dbReference type="Gene3D" id="1.50.10.100">
    <property type="entry name" value="Chondroitin AC/alginate lyase"/>
    <property type="match status" value="1"/>
</dbReference>
<name>A0ABU1IQI4_9BACL</name>
<reference evidence="7 8" key="1">
    <citation type="submission" date="2023-07" db="EMBL/GenBank/DDBJ databases">
        <title>Genomic Encyclopedia of Type Strains, Phase IV (KMG-IV): sequencing the most valuable type-strain genomes for metagenomic binning, comparative biology and taxonomic classification.</title>
        <authorList>
            <person name="Goeker M."/>
        </authorList>
    </citation>
    <scope>NUCLEOTIDE SEQUENCE [LARGE SCALE GENOMIC DNA]</scope>
    <source>
        <strain evidence="7 8">DSM 45903</strain>
    </source>
</reference>
<feature type="domain" description="Heparin-sulfate lyase N-terminal" evidence="6">
    <location>
        <begin position="62"/>
        <end position="325"/>
    </location>
</feature>
<dbReference type="Gene3D" id="2.70.98.70">
    <property type="match status" value="1"/>
</dbReference>
<dbReference type="Pfam" id="PF07940">
    <property type="entry name" value="Hepar_II_III_C"/>
    <property type="match status" value="1"/>
</dbReference>
<comment type="caution">
    <text evidence="7">The sequence shown here is derived from an EMBL/GenBank/DDBJ whole genome shotgun (WGS) entry which is preliminary data.</text>
</comment>
<dbReference type="Pfam" id="PF16889">
    <property type="entry name" value="Hepar_II_III_N"/>
    <property type="match status" value="1"/>
</dbReference>
<accession>A0ABU1IQI4</accession>
<proteinExistence type="predicted"/>
<dbReference type="InterPro" id="IPR031680">
    <property type="entry name" value="Hepar_II_III_N"/>
</dbReference>
<feature type="domain" description="Heparinase II/III-like C-terminal" evidence="5">
    <location>
        <begin position="357"/>
        <end position="576"/>
    </location>
</feature>
<dbReference type="RefSeq" id="WP_309867738.1">
    <property type="nucleotide sequence ID" value="NZ_JAVDQG010000007.1"/>
</dbReference>
<evidence type="ECO:0000256" key="1">
    <source>
        <dbReference type="ARBA" id="ARBA00004418"/>
    </source>
</evidence>
<evidence type="ECO:0000259" key="5">
    <source>
        <dbReference type="Pfam" id="PF07940"/>
    </source>
</evidence>
<evidence type="ECO:0000256" key="3">
    <source>
        <dbReference type="ARBA" id="ARBA00022764"/>
    </source>
</evidence>
<keyword evidence="8" id="KW-1185">Reference proteome</keyword>
<keyword evidence="3" id="KW-0574">Periplasm</keyword>
<gene>
    <name evidence="7" type="ORF">JOE21_003037</name>
</gene>
<sequence length="629" mass="72410">MGTQTRRRSMVALLSILLTSFAVSGCFSFGKEELPEAGMEQSKAREWLDKHRDEEERHTFQQRSFSPEEYVRLADGILENRYWLHDGWEEVKLPSDLTWKEDPFNNRSWQLYLHNMIFLEYLTEAYRHTGEEKYLNRGKDLVADWVEGNPYDDPATEMSWHDHGTAVRLMNFVRFFEVWRLSGDKDDAFAAVILGSIQEHADRLASEAFYNDNNNHGIIQSKSLLQTGVLFPELPGSKKWVKQAQTRLTQQVEADVAPDGVHREHSPYYHLFVLKSLLDIREFEEAHDFSVGKTFDERIEKMVDVITYLFKPDQTMPILGDSANNIDLKEEELKPFPEALYSFTQGKKGKKPKKVDRIFKEGGYAIFRSDWADGDRFEDTVHLAFTSAFHSRAHKQADELSFELYGYGQDWIVDSGKYNYKRDDPFREYMMSVRAHNTIGVDGEEPDLSLVNAYGSGISKGKTGEGYAWVEASHQLYDGVTITRRLVYLKPDILLVRDRIQSNQSHRYTQYFHLAPGIEAEGRAKHMTARGQGGAVLEIRQLDPVDQMEIVEGEKDPVQGWVSYRTNQKEPNPVLQYEKQGTDVTFTTVLHLRPPGKPDISEVSIGKGEKGEAVFRVRKGDLTHELKLD</sequence>
<comment type="subcellular location">
    <subcellularLocation>
        <location evidence="1">Periplasm</location>
    </subcellularLocation>
</comment>
<dbReference type="InterPro" id="IPR012480">
    <property type="entry name" value="Hepar_II_III_C"/>
</dbReference>
<evidence type="ECO:0000256" key="2">
    <source>
        <dbReference type="ARBA" id="ARBA00022729"/>
    </source>
</evidence>
<keyword evidence="2" id="KW-0732">Signal</keyword>
<evidence type="ECO:0008006" key="9">
    <source>
        <dbReference type="Google" id="ProtNLM"/>
    </source>
</evidence>
<evidence type="ECO:0000313" key="7">
    <source>
        <dbReference type="EMBL" id="MDR6227025.1"/>
    </source>
</evidence>